<feature type="compositionally biased region" description="Low complexity" evidence="2">
    <location>
        <begin position="168"/>
        <end position="185"/>
    </location>
</feature>
<feature type="region of interest" description="Disordered" evidence="2">
    <location>
        <begin position="603"/>
        <end position="748"/>
    </location>
</feature>
<evidence type="ECO:0000313" key="3">
    <source>
        <dbReference type="EMBL" id="SCU69521.1"/>
    </source>
</evidence>
<name>A0A1G4IBL9_TRYEQ</name>
<feature type="compositionally biased region" description="Pro residues" evidence="2">
    <location>
        <begin position="186"/>
        <end position="199"/>
    </location>
</feature>
<feature type="compositionally biased region" description="Basic and acidic residues" evidence="2">
    <location>
        <begin position="696"/>
        <end position="706"/>
    </location>
</feature>
<feature type="compositionally biased region" description="Basic and acidic residues" evidence="2">
    <location>
        <begin position="668"/>
        <end position="679"/>
    </location>
</feature>
<feature type="region of interest" description="Disordered" evidence="2">
    <location>
        <begin position="1"/>
        <end position="49"/>
    </location>
</feature>
<dbReference type="GeneID" id="92375027"/>
<dbReference type="PANTHER" id="PTHR33472:SF28">
    <property type="entry name" value="BROMO AND FHA DOMAIN-CONTAINING PROTEIN DDB_G0267958"/>
    <property type="match status" value="1"/>
</dbReference>
<accession>A0A1G4IBL9</accession>
<organism evidence="3 4">
    <name type="scientific">Trypanosoma equiperdum</name>
    <dbReference type="NCBI Taxonomy" id="5694"/>
    <lineage>
        <taxon>Eukaryota</taxon>
        <taxon>Discoba</taxon>
        <taxon>Euglenozoa</taxon>
        <taxon>Kinetoplastea</taxon>
        <taxon>Metakinetoplastina</taxon>
        <taxon>Trypanosomatida</taxon>
        <taxon>Trypanosomatidae</taxon>
        <taxon>Trypanosoma</taxon>
    </lineage>
</organism>
<dbReference type="PANTHER" id="PTHR33472">
    <property type="entry name" value="OS01G0106600 PROTEIN"/>
    <property type="match status" value="1"/>
</dbReference>
<comment type="caution">
    <text evidence="3">The sequence shown here is derived from an EMBL/GenBank/DDBJ whole genome shotgun (WGS) entry which is preliminary data.</text>
</comment>
<reference evidence="3" key="1">
    <citation type="submission" date="2016-09" db="EMBL/GenBank/DDBJ databases">
        <authorList>
            <person name="Hebert L."/>
            <person name="Moumen B."/>
        </authorList>
    </citation>
    <scope>NUCLEOTIDE SEQUENCE [LARGE SCALE GENOMIC DNA]</scope>
    <source>
        <strain evidence="3">OVI</strain>
    </source>
</reference>
<dbReference type="AlphaFoldDB" id="A0A1G4IBL9"/>
<dbReference type="InterPro" id="IPR043136">
    <property type="entry name" value="B30.2/SPRY_sf"/>
</dbReference>
<dbReference type="Gene3D" id="2.60.120.920">
    <property type="match status" value="1"/>
</dbReference>
<keyword evidence="1" id="KW-0175">Coiled coil</keyword>
<feature type="region of interest" description="Disordered" evidence="2">
    <location>
        <begin position="985"/>
        <end position="1006"/>
    </location>
</feature>
<feature type="compositionally biased region" description="Polar residues" evidence="2">
    <location>
        <begin position="720"/>
        <end position="748"/>
    </location>
</feature>
<keyword evidence="4" id="KW-1185">Reference proteome</keyword>
<dbReference type="RefSeq" id="XP_067080475.1">
    <property type="nucleotide sequence ID" value="XM_067224374.1"/>
</dbReference>
<dbReference type="SUPFAM" id="SSF49899">
    <property type="entry name" value="Concanavalin A-like lectins/glucanases"/>
    <property type="match status" value="1"/>
</dbReference>
<proteinExistence type="predicted"/>
<dbReference type="Proteomes" id="UP000195570">
    <property type="component" value="Unassembled WGS sequence"/>
</dbReference>
<feature type="compositionally biased region" description="Low complexity" evidence="2">
    <location>
        <begin position="25"/>
        <end position="34"/>
    </location>
</feature>
<feature type="region of interest" description="Disordered" evidence="2">
    <location>
        <begin position="940"/>
        <end position="964"/>
    </location>
</feature>
<feature type="compositionally biased region" description="Low complexity" evidence="2">
    <location>
        <begin position="200"/>
        <end position="233"/>
    </location>
</feature>
<dbReference type="EMBL" id="CZPT02001240">
    <property type="protein sequence ID" value="SCU69521.1"/>
    <property type="molecule type" value="Genomic_DNA"/>
</dbReference>
<protein>
    <recommendedName>
        <fullName evidence="5">SPRY domain-containing protein</fullName>
    </recommendedName>
</protein>
<sequence length="1196" mass="131271">MSTPIGSRSRTHSIRRESAASLPQSTTCSSDSTSPPRAVPTDGTVMWSGSDRTVIGNEVAVGDVSACSGDSCKKSGGDRSFASYASGTSYVDCSGIGAVAKRSCVEEEAFQRGRIYLQQLESWKNLRVQALQEQPGSLACSRSASLRSLSTATRQEVVLFSPPRRQRQQQLLSTSPQLQQEATSPQPQPQPQLSPPPSPAKQAQPQLARPQLQQQPKSQSQSQSQSPQLSQPQRPFNSRRPGDSEWGGAHLLEKYYEGEVRRVAQRGQRLQEREWRLMERQLQDARAAETRAVEEARTTAERVRALEGQLHAAQQALAGVSASGREALEDLQLRDRQVEVLSIEVERLRMENMTIAVERRKVESLMKERVGELEAAAEASRQTEATLAARLQEAQYELSGHHQVLRERDEALCRESQSHQLVEERVAEMERQLKEATSLVDGERQEARRQAKRQAKALQQSQARCEELQRRYKEKERELTEQAERYEEILAARDASAASTTAQIEKEVDGYRRQYRELQQQLLQERVAMAAVAETQRAEVLRLRRTLNALQEELLLEAEDSRGSLAASRKHLQGELARGRQAEALLREASAEVARLRTTVADLQQKQHGSEGVLHDSPAQLSPKQKQTKKQRQKQRQRHDPPLPEDEPVPLPGDTTSLLLNECDDVNNDDRSTHHHDSYHCNGGGHNPQQFLFPCKKGDDGEERSPSVRNGTVPHAVDRPSSSLSRGEQENAQANGETAPSPEPSYTCTESATSDLVKCIEERLEPHLAALQTKVVDAVSALTSAGGYGVPEEQPQQPHDDKYQLTHLVNSPPTRRGTAPQVADAALTLGCVVKLLEAVSTLNVVLPYFESLSYQAAADGVLRGMDKRLVECLQQQQRLLRFAMQKIDEGRGQGGSPPASNVLSASNVAIGDPLIPALTVALEERLETLLAMADLSNWAGPSSDPATVSTHPQFEEAGNASVSAEPMALRQVTPSSRDEDHALQQLGPAQSPLSPPRRSRTGDVRSRHTFGAVGGRLEVSESGAGIRRLPLPSVVDIISCSALGALNHKSFSMDHRAAPASALSSCSPPCFTYTIRAVAPCTNLLVGLSDAQLPLEVFSPALNSLSYPNCYFLHLGRGTLYCPRLSMADVPYPRFMCSGPILVDEEVTCVLDVAARTIRFVRSGVDCGVAFNDVEVSLPLCPAFEFDSSGGAIEFR</sequence>
<evidence type="ECO:0000256" key="2">
    <source>
        <dbReference type="SAM" id="MobiDB-lite"/>
    </source>
</evidence>
<feature type="region of interest" description="Disordered" evidence="2">
    <location>
        <begin position="157"/>
        <end position="247"/>
    </location>
</feature>
<evidence type="ECO:0000256" key="1">
    <source>
        <dbReference type="SAM" id="Coils"/>
    </source>
</evidence>
<dbReference type="InterPro" id="IPR013320">
    <property type="entry name" value="ConA-like_dom_sf"/>
</dbReference>
<feature type="compositionally biased region" description="Basic residues" evidence="2">
    <location>
        <begin position="626"/>
        <end position="637"/>
    </location>
</feature>
<gene>
    <name evidence="3" type="ORF">TEOVI_000108700</name>
</gene>
<dbReference type="VEuPathDB" id="TriTrypDB:TEOVI_000108700"/>
<evidence type="ECO:0008006" key="5">
    <source>
        <dbReference type="Google" id="ProtNLM"/>
    </source>
</evidence>
<evidence type="ECO:0000313" key="4">
    <source>
        <dbReference type="Proteomes" id="UP000195570"/>
    </source>
</evidence>
<feature type="coiled-coil region" evidence="1">
    <location>
        <begin position="419"/>
        <end position="553"/>
    </location>
</feature>